<keyword evidence="4" id="KW-0479">Metal-binding</keyword>
<dbReference type="GO" id="GO:0020037">
    <property type="term" value="F:heme binding"/>
    <property type="evidence" value="ECO:0007669"/>
    <property type="project" value="InterPro"/>
</dbReference>
<dbReference type="Proteomes" id="UP001279734">
    <property type="component" value="Unassembled WGS sequence"/>
</dbReference>
<comment type="caution">
    <text evidence="8">The sequence shown here is derived from an EMBL/GenBank/DDBJ whole genome shotgun (WGS) entry which is preliminary data.</text>
</comment>
<proteinExistence type="predicted"/>
<comment type="subcellular location">
    <subcellularLocation>
        <location evidence="1">Membrane</location>
    </subcellularLocation>
</comment>
<protein>
    <submittedName>
        <fullName evidence="8">Uncharacterized protein</fullName>
    </submittedName>
</protein>
<sequence>MSLLFYLDLFGEALTVYKVKFVAAQIKVVDEPNDEGVMFTYPGKLSDSFPRSSANEKAARVAIGGAYPPDLINCKACHNVEQEIEERKLMSNRILSHTWMAGDL</sequence>
<dbReference type="PANTHER" id="PTHR10266:SF3">
    <property type="entry name" value="CYTOCHROME C1, HEME PROTEIN, MITOCHONDRIAL"/>
    <property type="match status" value="1"/>
</dbReference>
<dbReference type="EMBL" id="BSYO01000014">
    <property type="protein sequence ID" value="GMH15022.1"/>
    <property type="molecule type" value="Genomic_DNA"/>
</dbReference>
<evidence type="ECO:0000313" key="8">
    <source>
        <dbReference type="EMBL" id="GMH15022.1"/>
    </source>
</evidence>
<dbReference type="PANTHER" id="PTHR10266">
    <property type="entry name" value="CYTOCHROME C1"/>
    <property type="match status" value="1"/>
</dbReference>
<dbReference type="AlphaFoldDB" id="A0AAD3SQ38"/>
<evidence type="ECO:0000256" key="1">
    <source>
        <dbReference type="ARBA" id="ARBA00004370"/>
    </source>
</evidence>
<dbReference type="GO" id="GO:0046872">
    <property type="term" value="F:metal ion binding"/>
    <property type="evidence" value="ECO:0007669"/>
    <property type="project" value="UniProtKB-KW"/>
</dbReference>
<dbReference type="InterPro" id="IPR002326">
    <property type="entry name" value="Cyt_c1"/>
</dbReference>
<keyword evidence="3" id="KW-0812">Transmembrane</keyword>
<dbReference type="GO" id="GO:0016020">
    <property type="term" value="C:membrane"/>
    <property type="evidence" value="ECO:0007669"/>
    <property type="project" value="UniProtKB-SubCell"/>
</dbReference>
<dbReference type="GO" id="GO:0009055">
    <property type="term" value="F:electron transfer activity"/>
    <property type="evidence" value="ECO:0007669"/>
    <property type="project" value="InterPro"/>
</dbReference>
<dbReference type="GO" id="GO:0005739">
    <property type="term" value="C:mitochondrion"/>
    <property type="evidence" value="ECO:0007669"/>
    <property type="project" value="GOC"/>
</dbReference>
<dbReference type="Gene3D" id="1.10.760.10">
    <property type="entry name" value="Cytochrome c-like domain"/>
    <property type="match status" value="1"/>
</dbReference>
<evidence type="ECO:0000256" key="7">
    <source>
        <dbReference type="ARBA" id="ARBA00023136"/>
    </source>
</evidence>
<keyword evidence="7" id="KW-0472">Membrane</keyword>
<evidence type="ECO:0000256" key="3">
    <source>
        <dbReference type="ARBA" id="ARBA00022692"/>
    </source>
</evidence>
<keyword evidence="9" id="KW-1185">Reference proteome</keyword>
<keyword evidence="2" id="KW-0349">Heme</keyword>
<keyword evidence="6" id="KW-0408">Iron</keyword>
<evidence type="ECO:0000256" key="4">
    <source>
        <dbReference type="ARBA" id="ARBA00022723"/>
    </source>
</evidence>
<keyword evidence="5" id="KW-1133">Transmembrane helix</keyword>
<evidence type="ECO:0000256" key="2">
    <source>
        <dbReference type="ARBA" id="ARBA00022617"/>
    </source>
</evidence>
<gene>
    <name evidence="8" type="ORF">Nepgr_016863</name>
</gene>
<accession>A0AAD3SQ38</accession>
<dbReference type="Pfam" id="PF02167">
    <property type="entry name" value="Cytochrom_C1"/>
    <property type="match status" value="1"/>
</dbReference>
<name>A0AAD3SQ38_NEPGR</name>
<evidence type="ECO:0000313" key="9">
    <source>
        <dbReference type="Proteomes" id="UP001279734"/>
    </source>
</evidence>
<dbReference type="InterPro" id="IPR036909">
    <property type="entry name" value="Cyt_c-like_dom_sf"/>
</dbReference>
<organism evidence="8 9">
    <name type="scientific">Nepenthes gracilis</name>
    <name type="common">Slender pitcher plant</name>
    <dbReference type="NCBI Taxonomy" id="150966"/>
    <lineage>
        <taxon>Eukaryota</taxon>
        <taxon>Viridiplantae</taxon>
        <taxon>Streptophyta</taxon>
        <taxon>Embryophyta</taxon>
        <taxon>Tracheophyta</taxon>
        <taxon>Spermatophyta</taxon>
        <taxon>Magnoliopsida</taxon>
        <taxon>eudicotyledons</taxon>
        <taxon>Gunneridae</taxon>
        <taxon>Pentapetalae</taxon>
        <taxon>Caryophyllales</taxon>
        <taxon>Nepenthaceae</taxon>
        <taxon>Nepenthes</taxon>
    </lineage>
</organism>
<reference evidence="8" key="1">
    <citation type="submission" date="2023-05" db="EMBL/GenBank/DDBJ databases">
        <title>Nepenthes gracilis genome sequencing.</title>
        <authorList>
            <person name="Fukushima K."/>
        </authorList>
    </citation>
    <scope>NUCLEOTIDE SEQUENCE</scope>
    <source>
        <strain evidence="8">SING2019-196</strain>
    </source>
</reference>
<evidence type="ECO:0000256" key="5">
    <source>
        <dbReference type="ARBA" id="ARBA00022989"/>
    </source>
</evidence>
<evidence type="ECO:0000256" key="6">
    <source>
        <dbReference type="ARBA" id="ARBA00023004"/>
    </source>
</evidence>
<dbReference type="SUPFAM" id="SSF46626">
    <property type="entry name" value="Cytochrome c"/>
    <property type="match status" value="1"/>
</dbReference>
<dbReference type="GO" id="GO:0006122">
    <property type="term" value="P:mitochondrial electron transport, ubiquinol to cytochrome c"/>
    <property type="evidence" value="ECO:0007669"/>
    <property type="project" value="TreeGrafter"/>
</dbReference>